<organism evidence="3 4">
    <name type="scientific">Eleutherodactylus coqui</name>
    <name type="common">Puerto Rican coqui</name>
    <dbReference type="NCBI Taxonomy" id="57060"/>
    <lineage>
        <taxon>Eukaryota</taxon>
        <taxon>Metazoa</taxon>
        <taxon>Chordata</taxon>
        <taxon>Craniata</taxon>
        <taxon>Vertebrata</taxon>
        <taxon>Euteleostomi</taxon>
        <taxon>Amphibia</taxon>
        <taxon>Batrachia</taxon>
        <taxon>Anura</taxon>
        <taxon>Neobatrachia</taxon>
        <taxon>Hyloidea</taxon>
        <taxon>Eleutherodactylidae</taxon>
        <taxon>Eleutherodactylinae</taxon>
        <taxon>Eleutherodactylus</taxon>
        <taxon>Eleutherodactylus</taxon>
    </lineage>
</organism>
<dbReference type="PANTHER" id="PTHR19932">
    <property type="entry name" value="WD REPEAT AND HMG-BOX DNA BINDING PROTEIN"/>
    <property type="match status" value="1"/>
</dbReference>
<dbReference type="Proteomes" id="UP000770717">
    <property type="component" value="Unassembled WGS sequence"/>
</dbReference>
<dbReference type="PANTHER" id="PTHR19932:SF10">
    <property type="entry name" value="WD REPEAT AND HMG-BOX DNA-BINDING PROTEIN 1"/>
    <property type="match status" value="1"/>
</dbReference>
<evidence type="ECO:0000313" key="4">
    <source>
        <dbReference type="Proteomes" id="UP000770717"/>
    </source>
</evidence>
<keyword evidence="4" id="KW-1185">Reference proteome</keyword>
<feature type="non-terminal residue" evidence="3">
    <location>
        <position position="120"/>
    </location>
</feature>
<sequence length="120" mass="14046">EQYWRSHIFTNHVDYLGKNGYECDENVKTEGEKEQQELLMKMFALSCKLEREFRCMELAELMTQNVMNLAIKYASRSKRLILAQRLSEMALEKAAELASAEQQEDEGEEEEDFRSRLNAG</sequence>
<comment type="caution">
    <text evidence="3">The sequence shown here is derived from an EMBL/GenBank/DDBJ whole genome shotgun (WGS) entry which is preliminary data.</text>
</comment>
<dbReference type="GO" id="GO:0006281">
    <property type="term" value="P:DNA repair"/>
    <property type="evidence" value="ECO:0007669"/>
    <property type="project" value="TreeGrafter"/>
</dbReference>
<accession>A0A8J6B288</accession>
<name>A0A8J6B288_ELECQ</name>
<dbReference type="GO" id="GO:0043596">
    <property type="term" value="C:nuclear replication fork"/>
    <property type="evidence" value="ECO:0007669"/>
    <property type="project" value="TreeGrafter"/>
</dbReference>
<evidence type="ECO:0000259" key="2">
    <source>
        <dbReference type="Pfam" id="PF20946"/>
    </source>
</evidence>
<reference evidence="3" key="1">
    <citation type="thesis" date="2020" institute="ProQuest LLC" country="789 East Eisenhower Parkway, Ann Arbor, MI, USA">
        <title>Comparative Genomics and Chromosome Evolution.</title>
        <authorList>
            <person name="Mudd A.B."/>
        </authorList>
    </citation>
    <scope>NUCLEOTIDE SEQUENCE</scope>
    <source>
        <strain evidence="3">HN-11 Male</strain>
        <tissue evidence="3">Kidney and liver</tissue>
    </source>
</reference>
<gene>
    <name evidence="3" type="ORF">GDO78_013808</name>
</gene>
<dbReference type="Pfam" id="PF20946">
    <property type="entry name" value="Ctf4_C"/>
    <property type="match status" value="1"/>
</dbReference>
<feature type="region of interest" description="Disordered" evidence="1">
    <location>
        <begin position="96"/>
        <end position="120"/>
    </location>
</feature>
<dbReference type="GO" id="GO:0003682">
    <property type="term" value="F:chromatin binding"/>
    <property type="evidence" value="ECO:0007669"/>
    <property type="project" value="TreeGrafter"/>
</dbReference>
<dbReference type="GO" id="GO:0000278">
    <property type="term" value="P:mitotic cell cycle"/>
    <property type="evidence" value="ECO:0007669"/>
    <property type="project" value="TreeGrafter"/>
</dbReference>
<dbReference type="EMBL" id="WNTK01104446">
    <property type="protein sequence ID" value="KAG9460161.1"/>
    <property type="molecule type" value="Genomic_DNA"/>
</dbReference>
<dbReference type="GO" id="GO:0006261">
    <property type="term" value="P:DNA-templated DNA replication"/>
    <property type="evidence" value="ECO:0007669"/>
    <property type="project" value="TreeGrafter"/>
</dbReference>
<dbReference type="InterPro" id="IPR048591">
    <property type="entry name" value="WDHD1/CFT4_hel"/>
</dbReference>
<protein>
    <recommendedName>
        <fullName evidence="2">WDHD1/CFT4 helical bundle domain-containing protein</fullName>
    </recommendedName>
</protein>
<feature type="compositionally biased region" description="Acidic residues" evidence="1">
    <location>
        <begin position="102"/>
        <end position="112"/>
    </location>
</feature>
<dbReference type="AlphaFoldDB" id="A0A8J6B288"/>
<feature type="domain" description="WDHD1/CFT4 helical bundle" evidence="2">
    <location>
        <begin position="1"/>
        <end position="96"/>
    </location>
</feature>
<evidence type="ECO:0000313" key="3">
    <source>
        <dbReference type="EMBL" id="KAG9460161.1"/>
    </source>
</evidence>
<proteinExistence type="predicted"/>
<evidence type="ECO:0000256" key="1">
    <source>
        <dbReference type="SAM" id="MobiDB-lite"/>
    </source>
</evidence>
<dbReference type="OrthoDB" id="427368at2759"/>